<feature type="chain" id="PRO_5046350618" evidence="1">
    <location>
        <begin position="24"/>
        <end position="433"/>
    </location>
</feature>
<organism evidence="2 3">
    <name type="scientific">Nocardiopsis endophytica</name>
    <dbReference type="NCBI Taxonomy" id="3018445"/>
    <lineage>
        <taxon>Bacteria</taxon>
        <taxon>Bacillati</taxon>
        <taxon>Actinomycetota</taxon>
        <taxon>Actinomycetes</taxon>
        <taxon>Streptosporangiales</taxon>
        <taxon>Nocardiopsidaceae</taxon>
        <taxon>Nocardiopsis</taxon>
    </lineage>
</organism>
<dbReference type="RefSeq" id="WP_270689240.1">
    <property type="nucleotide sequence ID" value="NZ_JAQFWQ010000100.1"/>
</dbReference>
<sequence length="433" mass="45665">MAPSSVGRTLTAASAVLTLAAAAGCGGFGGGGDSPGGAGATAWALTGGSEEAFRTSFDSWNEANPDRQISVEWFANDAYKEKIRTAVGAGNAPTLVFNWSGGTLADYAAAGQVEDLSGQVDTVTGKLLPSVAANGEIDGKVYAVPNNQAQPVVLYYNEQVLADAGVEPPETFEDMMEAVDALQDEDVVPIALAGQSVWPELMWIQYLTDRVGGPEAFQRILDGEEGAWSDPAVIEAATAISDLVEAGAFGDNYASVDADSGADTALLHTGKAGMLLQGSWVYPNMIEDAPEFVDDGLGYTTFPVVEDGSGDPSNIVGNPANFWSVSSDASEEDRQTAIDYINDQVYGEENVQSLLDLGAVPPVTGLEEQIAEQDDPDHLEFTYGMVRDAEHFQLSWDQALPPDQAQELLSNLDLLFLGELTPEEFGAAMDSTL</sequence>
<comment type="caution">
    <text evidence="2">The sequence shown here is derived from an EMBL/GenBank/DDBJ whole genome shotgun (WGS) entry which is preliminary data.</text>
</comment>
<gene>
    <name evidence="2" type="ORF">O4J56_25435</name>
</gene>
<dbReference type="InterPro" id="IPR050490">
    <property type="entry name" value="Bact_solute-bd_prot1"/>
</dbReference>
<dbReference type="PANTHER" id="PTHR43649">
    <property type="entry name" value="ARABINOSE-BINDING PROTEIN-RELATED"/>
    <property type="match status" value="1"/>
</dbReference>
<protein>
    <submittedName>
        <fullName evidence="2">Extracellular solute-binding protein</fullName>
    </submittedName>
</protein>
<dbReference type="InterPro" id="IPR006059">
    <property type="entry name" value="SBP"/>
</dbReference>
<dbReference type="PANTHER" id="PTHR43649:SF14">
    <property type="entry name" value="BLR3389 PROTEIN"/>
    <property type="match status" value="1"/>
</dbReference>
<evidence type="ECO:0000313" key="2">
    <source>
        <dbReference type="EMBL" id="MDA2814014.1"/>
    </source>
</evidence>
<proteinExistence type="predicted"/>
<reference evidence="2 3" key="1">
    <citation type="submission" date="2023-01" db="EMBL/GenBank/DDBJ databases">
        <title>Draft genome sequence of Nocardiopsis sp. RSe5-2 isolated from halophytes.</title>
        <authorList>
            <person name="Duangmal K."/>
            <person name="Chantavorakit T."/>
        </authorList>
    </citation>
    <scope>NUCLEOTIDE SEQUENCE [LARGE SCALE GENOMIC DNA]</scope>
    <source>
        <strain evidence="2 3">RSe5-2</strain>
    </source>
</reference>
<dbReference type="EMBL" id="JAQFWQ010000100">
    <property type="protein sequence ID" value="MDA2814014.1"/>
    <property type="molecule type" value="Genomic_DNA"/>
</dbReference>
<evidence type="ECO:0000313" key="3">
    <source>
        <dbReference type="Proteomes" id="UP001527866"/>
    </source>
</evidence>
<dbReference type="Proteomes" id="UP001527866">
    <property type="component" value="Unassembled WGS sequence"/>
</dbReference>
<evidence type="ECO:0000256" key="1">
    <source>
        <dbReference type="SAM" id="SignalP"/>
    </source>
</evidence>
<dbReference type="SUPFAM" id="SSF53850">
    <property type="entry name" value="Periplasmic binding protein-like II"/>
    <property type="match status" value="1"/>
</dbReference>
<dbReference type="Gene3D" id="3.40.190.10">
    <property type="entry name" value="Periplasmic binding protein-like II"/>
    <property type="match status" value="2"/>
</dbReference>
<keyword evidence="3" id="KW-1185">Reference proteome</keyword>
<feature type="signal peptide" evidence="1">
    <location>
        <begin position="1"/>
        <end position="23"/>
    </location>
</feature>
<dbReference type="Pfam" id="PF01547">
    <property type="entry name" value="SBP_bac_1"/>
    <property type="match status" value="1"/>
</dbReference>
<accession>A0ABT4UAM8</accession>
<name>A0ABT4UAM8_9ACTN</name>
<keyword evidence="1" id="KW-0732">Signal</keyword>